<dbReference type="GO" id="GO:0046872">
    <property type="term" value="F:metal ion binding"/>
    <property type="evidence" value="ECO:0007669"/>
    <property type="project" value="UniProtKB-KW"/>
</dbReference>
<name>M8C4P8_AEGTA</name>
<keyword evidence="1" id="KW-0001">2Fe-2S</keyword>
<dbReference type="InterPro" id="IPR017941">
    <property type="entry name" value="Rieske_2Fe-2S"/>
</dbReference>
<keyword evidence="3" id="KW-0809">Transit peptide</keyword>
<dbReference type="Gene3D" id="2.102.10.10">
    <property type="entry name" value="Rieske [2Fe-2S] iron-sulphur domain"/>
    <property type="match status" value="1"/>
</dbReference>
<accession>M8C4P8</accession>
<reference evidence="7" key="1">
    <citation type="submission" date="2015-06" db="UniProtKB">
        <authorList>
            <consortium name="EnsemblPlants"/>
        </authorList>
    </citation>
    <scope>IDENTIFICATION</scope>
</reference>
<feature type="compositionally biased region" description="Low complexity" evidence="6">
    <location>
        <begin position="9"/>
        <end position="34"/>
    </location>
</feature>
<evidence type="ECO:0000256" key="3">
    <source>
        <dbReference type="ARBA" id="ARBA00022946"/>
    </source>
</evidence>
<dbReference type="AlphaFoldDB" id="M8C4P8"/>
<protein>
    <submittedName>
        <fullName evidence="7">Uncharacterized protein</fullName>
    </submittedName>
</protein>
<keyword evidence="4" id="KW-0408">Iron</keyword>
<keyword evidence="2" id="KW-0479">Metal-binding</keyword>
<organism evidence="7">
    <name type="scientific">Aegilops tauschii</name>
    <name type="common">Tausch's goatgrass</name>
    <name type="synonym">Aegilops squarrosa</name>
    <dbReference type="NCBI Taxonomy" id="37682"/>
    <lineage>
        <taxon>Eukaryota</taxon>
        <taxon>Viridiplantae</taxon>
        <taxon>Streptophyta</taxon>
        <taxon>Embryophyta</taxon>
        <taxon>Tracheophyta</taxon>
        <taxon>Spermatophyta</taxon>
        <taxon>Magnoliopsida</taxon>
        <taxon>Liliopsida</taxon>
        <taxon>Poales</taxon>
        <taxon>Poaceae</taxon>
        <taxon>BOP clade</taxon>
        <taxon>Pooideae</taxon>
        <taxon>Triticodae</taxon>
        <taxon>Triticeae</taxon>
        <taxon>Triticinae</taxon>
        <taxon>Aegilops</taxon>
    </lineage>
</organism>
<evidence type="ECO:0000256" key="6">
    <source>
        <dbReference type="SAM" id="MobiDB-lite"/>
    </source>
</evidence>
<dbReference type="SUPFAM" id="SSF50022">
    <property type="entry name" value="ISP domain"/>
    <property type="match status" value="1"/>
</dbReference>
<evidence type="ECO:0000256" key="1">
    <source>
        <dbReference type="ARBA" id="ARBA00022714"/>
    </source>
</evidence>
<proteinExistence type="predicted"/>
<keyword evidence="5" id="KW-0411">Iron-sulfur</keyword>
<feature type="region of interest" description="Disordered" evidence="6">
    <location>
        <begin position="1"/>
        <end position="34"/>
    </location>
</feature>
<dbReference type="Pfam" id="PF00355">
    <property type="entry name" value="Rieske"/>
    <property type="match status" value="1"/>
</dbReference>
<dbReference type="GO" id="GO:0051537">
    <property type="term" value="F:2 iron, 2 sulfur cluster binding"/>
    <property type="evidence" value="ECO:0007669"/>
    <property type="project" value="UniProtKB-KW"/>
</dbReference>
<evidence type="ECO:0000313" key="7">
    <source>
        <dbReference type="EnsemblPlants" id="EMT32255"/>
    </source>
</evidence>
<dbReference type="InterPro" id="IPR036922">
    <property type="entry name" value="Rieske_2Fe-2S_sf"/>
</dbReference>
<evidence type="ECO:0000256" key="2">
    <source>
        <dbReference type="ARBA" id="ARBA00022723"/>
    </source>
</evidence>
<evidence type="ECO:0000256" key="4">
    <source>
        <dbReference type="ARBA" id="ARBA00023004"/>
    </source>
</evidence>
<evidence type="ECO:0000256" key="5">
    <source>
        <dbReference type="ARBA" id="ARBA00023014"/>
    </source>
</evidence>
<dbReference type="EnsemblPlants" id="EMT32255">
    <property type="protein sequence ID" value="EMT32255"/>
    <property type="gene ID" value="F775_24808"/>
</dbReference>
<sequence>MAPPPVQPSAPSSSSPRCPVSPSGSSSSSLPALPTPSISRRYAVHFHRFCRLPSRRPPDPLPFSWRGWRRGCVDGKLECLYHGWQFDGQGKCVKIPQVNGAMMWWYNISAAVLQAAFHVEDRVQGRRQALARLMGIGWSMHAGDGGSPRLSSSPARTRHLTTSSIASHEDRARAAVQVSYTRRPLWSPLEGLELGGSLADDGGLDGGYFCSRMIA</sequence>
<dbReference type="PROSITE" id="PS51296">
    <property type="entry name" value="RIESKE"/>
    <property type="match status" value="1"/>
</dbReference>